<gene>
    <name evidence="3" type="ORF">AVEN_10405_1</name>
    <name evidence="2" type="ORF">AVEN_85085_1</name>
</gene>
<accession>A0A4Y1ZJK6</accession>
<evidence type="ECO:0000313" key="3">
    <source>
        <dbReference type="EMBL" id="GBO41042.1"/>
    </source>
</evidence>
<sequence length="110" mass="12618">MINEHTCGCLQSHIYHVPRNVPSSVIYPERPLSRDQQREQSPPFRALTTSYKLWPYQKNQSKTPRANSQRTHFNTLPISYNNQTPISPSPERKGPEAGNMKAEAHPPPKK</sequence>
<evidence type="ECO:0000313" key="4">
    <source>
        <dbReference type="Proteomes" id="UP000499080"/>
    </source>
</evidence>
<organism evidence="2 4">
    <name type="scientific">Araneus ventricosus</name>
    <name type="common">Orbweaver spider</name>
    <name type="synonym">Epeira ventricosa</name>
    <dbReference type="NCBI Taxonomy" id="182803"/>
    <lineage>
        <taxon>Eukaryota</taxon>
        <taxon>Metazoa</taxon>
        <taxon>Ecdysozoa</taxon>
        <taxon>Arthropoda</taxon>
        <taxon>Chelicerata</taxon>
        <taxon>Arachnida</taxon>
        <taxon>Araneae</taxon>
        <taxon>Araneomorphae</taxon>
        <taxon>Entelegynae</taxon>
        <taxon>Araneoidea</taxon>
        <taxon>Araneidae</taxon>
        <taxon>Araneus</taxon>
    </lineage>
</organism>
<dbReference type="EMBL" id="BGPR01075067">
    <property type="protein sequence ID" value="GBL53271.1"/>
    <property type="molecule type" value="Genomic_DNA"/>
</dbReference>
<reference evidence="2 4" key="1">
    <citation type="journal article" date="2019" name="Sci. Rep.">
        <title>Orb-weaving spider Araneus ventricosus genome elucidates the spidroin gene catalogue.</title>
        <authorList>
            <person name="Kono N."/>
            <person name="Nakamura H."/>
            <person name="Ohtoshi R."/>
            <person name="Moran D.A.P."/>
            <person name="Shinohara A."/>
            <person name="Yoshida Y."/>
            <person name="Fujiwara M."/>
            <person name="Mori M."/>
            <person name="Tomita M."/>
            <person name="Arakawa K."/>
        </authorList>
    </citation>
    <scope>NUCLEOTIDE SEQUENCE [LARGE SCALE GENOMIC DNA]</scope>
</reference>
<comment type="caution">
    <text evidence="2">The sequence shown here is derived from an EMBL/GenBank/DDBJ whole genome shotgun (WGS) entry which is preliminary data.</text>
</comment>
<protein>
    <submittedName>
        <fullName evidence="2">Uncharacterized protein</fullName>
    </submittedName>
</protein>
<feature type="compositionally biased region" description="Polar residues" evidence="1">
    <location>
        <begin position="47"/>
        <end position="86"/>
    </location>
</feature>
<name>A0A4Y1ZJK6_ARAVE</name>
<dbReference type="AlphaFoldDB" id="A0A4Y1ZJK6"/>
<keyword evidence="4" id="KW-1185">Reference proteome</keyword>
<evidence type="ECO:0000256" key="1">
    <source>
        <dbReference type="SAM" id="MobiDB-lite"/>
    </source>
</evidence>
<proteinExistence type="predicted"/>
<evidence type="ECO:0000313" key="2">
    <source>
        <dbReference type="EMBL" id="GBL53271.1"/>
    </source>
</evidence>
<dbReference type="EMBL" id="BGPR01066504">
    <property type="protein sequence ID" value="GBO41042.1"/>
    <property type="molecule type" value="Genomic_DNA"/>
</dbReference>
<feature type="region of interest" description="Disordered" evidence="1">
    <location>
        <begin position="21"/>
        <end position="110"/>
    </location>
</feature>
<dbReference type="Proteomes" id="UP000499080">
    <property type="component" value="Unassembled WGS sequence"/>
</dbReference>